<keyword evidence="2" id="KW-1185">Reference proteome</keyword>
<dbReference type="KEGG" id="vg:35382037"/>
<sequence>MDLIPTELVLNEILNKLDERSALSFLMSSPKYRHIIENNIDTYYPIHGDDDIYKILSKDKIITLGRQLLQGYVDHHLVLTASVIVGNSLVVNDYSKFIEYSTDISTSLGINRTYDTLFEYYKNEKSMSTIFDSNNNIIENKYDSNNAILNTLLNRYEEYILYMGKEEREKSENLYTNLLFGLMDARLYDVVQLILRNIYVNVGVLYVISGYDDLGMVQYAMERYIQDGGTYDNINYNFLFDVETNYKDSRYADVMKYLFTLPIKYDYLDIHNQIINNIEIDEEDKKILLSTIPNS</sequence>
<dbReference type="GeneID" id="35382037"/>
<gene>
    <name evidence="1" type="ORF">ORPV_268</name>
</gene>
<evidence type="ECO:0000313" key="1">
    <source>
        <dbReference type="EMBL" id="SNW62172.1"/>
    </source>
</evidence>
<dbReference type="RefSeq" id="YP_009448474.1">
    <property type="nucleotide sequence ID" value="NC_036594.1"/>
</dbReference>
<dbReference type="EMBL" id="LT906555">
    <property type="protein sequence ID" value="SNW62172.1"/>
    <property type="molecule type" value="Genomic_DNA"/>
</dbReference>
<evidence type="ECO:0000313" key="2">
    <source>
        <dbReference type="Proteomes" id="UP000236316"/>
    </source>
</evidence>
<protein>
    <submittedName>
        <fullName evidence="1">Uncharacterized protein</fullName>
    </submittedName>
</protein>
<organism evidence="1">
    <name type="scientific">Orpheovirus IHUMI-LCC2</name>
    <dbReference type="NCBI Taxonomy" id="2023057"/>
    <lineage>
        <taxon>Viruses</taxon>
        <taxon>Varidnaviria</taxon>
        <taxon>Bamfordvirae</taxon>
        <taxon>Nucleocytoviricota</taxon>
        <taxon>Megaviricetes</taxon>
        <taxon>Pimascovirales</taxon>
        <taxon>Ocovirineae</taxon>
        <taxon>Orpheoviridae</taxon>
        <taxon>Alphaorpheovirus</taxon>
        <taxon>Alphaorpheovirus massiliense</taxon>
    </lineage>
</organism>
<accession>A0A2I2L3Q1</accession>
<name>A0A2I2L3Q1_9VIRU</name>
<reference evidence="1" key="1">
    <citation type="submission" date="2017-08" db="EMBL/GenBank/DDBJ databases">
        <authorList>
            <consortium name="Urmite Genomes"/>
        </authorList>
    </citation>
    <scope>NUCLEOTIDE SEQUENCE [LARGE SCALE GENOMIC DNA]</scope>
    <source>
        <strain evidence="1">IHUMI-LCC2</strain>
    </source>
</reference>
<dbReference type="Proteomes" id="UP000236316">
    <property type="component" value="Segment"/>
</dbReference>
<proteinExistence type="predicted"/>